<dbReference type="Pfam" id="PF00612">
    <property type="entry name" value="IQ"/>
    <property type="match status" value="2"/>
</dbReference>
<feature type="region of interest" description="Disordered" evidence="1">
    <location>
        <begin position="157"/>
        <end position="205"/>
    </location>
</feature>
<dbReference type="SMART" id="SM00015">
    <property type="entry name" value="IQ"/>
    <property type="match status" value="3"/>
</dbReference>
<sequence length="1557" mass="177026">MPAPLLIQSQLHALESGLKSIKHSQLLHQPEMRTMYAAIEKHHRDIKLAHLTGKTKDMIQQAEQDTKFYYILIRMLGEVIHSNNCHQRSHMRSVYNWYKENKHILNTGPRFGMRKRVNINRSASYDSLEASFEKLLREFNTDQNDLKAETFGSVYSENKENFETEEMEVKQEEVEKSQRATTAVVDRGQSNRPSDPKQGDSSEHLLLKRKTVPLSHLFNPHARQMAEIDKDNTESSSTTEVTSPVKLMIGKRASFGGQKDEKLNHRKKWDAFQQEYNYGQDVLSKLQHTGRSGIPGAVRYTAHDHGLMAEDFTRDVVVGYMEYEQIKSLYEGHEKELSPSTKNQITEAKLEQFYELASTSNPSKLPRYPSFHRMRAKSAPIMQRPKSGKKRILSAKLGARVLEHGDPDEMDRSILPHTKPTEQDALDVKLDIVVNMIDSVTEEMSYYKEKLAPEPHPGFRQPTVTVDPAQRPHTAPAGSIARPTSPEEYYCSSECTMQHELQAARGYLLEPLQVAHNTVHFRHDLLTARSSATEAIDWRGKVTPDFSKYRLDTDSVSVPPTESARWSTTPLGSHTYVKKLQQTKSSLRTSGSTHAGHRTRTAPNPTLGQFSLPQSRESDQFDQSTNHQVDLDSLHEIVQVHHLGGKHKSKKRSKYLQLNYDYFLDKLKSFGDCGFRFAAPTCGRGDYRSGSSYKLTYEDDPNADGALTIPQADHNNDDDNSLLEDELERPNMDDFDEQLNNIPNGASNGRTTVVSGLAKSEKQLVNATENESEDNKQLLDDIRNLLGRDSLYDDNDDDDGDDDDDDDDDGGDVMQSSPPQQDGHYSQEPGDDQSCSFVTASQRVPLKADQQSDVGSRSVHKTKPKQPLSKSTYWSYVPELGITDQDIEEHLLDVERDFVPTSPRHHPKTKLGRAFPRAPSAPACDDRGQVQSSLSVEGVGTGMRARSAGTVPPRAKTTDRHMVLIKQKEMLRKSSAKVFRTAPSIPSPFNPYGTRSPRQGTAYSSELEMHATKDSSPRHYLQKVGHLRNDDTKQYDSGYAGEMRPLTSAIKVIRMRPKGQRETPSPMEYILQGHPGTPVESLGDDTDGVKHYINDQSTGSSANVPTRKQTYESTRQRYIDMGRPIPDNLEHVEPENYYTAVEMQRRAKAAVNIQRQVFVIIFRGYVARNWYKYLQREYREQMENRQLAAIEIQKAYRLHLTRKKAIAKRSPNPETIIWARNYKAKLVEKQAERELKARAVAIENAKKKATVDAKLAIIGPHVDVYVPFHPKHTGPEKWLLDAAATAIQRHVRGWLVRTELARLKRKARLHGGSWNDFIRCYKDLLFKIQRRIGIEKPKFYFSFAIIDDFVDTKKRYECVFDKKAFSNDLEVDELLSFFNECDLFPGQNEIQEAVSAMFKGKPKKTNLKKQEMLEIAFQIYPPKGTAIPSNRQSTWMTPIIDGQEATKLMGTDGVEPTDFKTCWNLVSSSHRQRALEEQEKQAALQEEKWNNSYGSQSTSRNSDDAEIKQTLKPPQVSVIPEEDESSIQESQKSSETSPQKDNEQKQGRGNDQRLMKT</sequence>
<feature type="region of interest" description="Disordered" evidence="1">
    <location>
        <begin position="452"/>
        <end position="486"/>
    </location>
</feature>
<feature type="compositionally biased region" description="Acidic residues" evidence="1">
    <location>
        <begin position="792"/>
        <end position="811"/>
    </location>
</feature>
<dbReference type="PANTHER" id="PTHR35978:SF1">
    <property type="entry name" value="IQ DOMAIN-CONTAINING PROTEIN M"/>
    <property type="match status" value="1"/>
</dbReference>
<protein>
    <submittedName>
        <fullName evidence="2">Uncharacterized protein</fullName>
    </submittedName>
</protein>
<feature type="compositionally biased region" description="Polar residues" evidence="1">
    <location>
        <begin position="582"/>
        <end position="593"/>
    </location>
</feature>
<feature type="compositionally biased region" description="Low complexity" evidence="1">
    <location>
        <begin position="1527"/>
        <end position="1537"/>
    </location>
</feature>
<accession>A0AAD9JSL4</accession>
<dbReference type="PROSITE" id="PS50096">
    <property type="entry name" value="IQ"/>
    <property type="match status" value="2"/>
</dbReference>
<feature type="region of interest" description="Disordered" evidence="1">
    <location>
        <begin position="899"/>
        <end position="930"/>
    </location>
</feature>
<feature type="compositionally biased region" description="Polar residues" evidence="1">
    <location>
        <begin position="601"/>
        <end position="623"/>
    </location>
</feature>
<evidence type="ECO:0000313" key="3">
    <source>
        <dbReference type="Proteomes" id="UP001208570"/>
    </source>
</evidence>
<feature type="compositionally biased region" description="Basic and acidic residues" evidence="1">
    <location>
        <begin position="1538"/>
        <end position="1557"/>
    </location>
</feature>
<dbReference type="Gene3D" id="1.20.5.190">
    <property type="match status" value="1"/>
</dbReference>
<evidence type="ECO:0000256" key="1">
    <source>
        <dbReference type="SAM" id="MobiDB-lite"/>
    </source>
</evidence>
<feature type="compositionally biased region" description="Basic and acidic residues" evidence="1">
    <location>
        <begin position="1474"/>
        <end position="1489"/>
    </location>
</feature>
<feature type="region of interest" description="Disordered" evidence="1">
    <location>
        <begin position="789"/>
        <end position="868"/>
    </location>
</feature>
<reference evidence="2" key="1">
    <citation type="journal article" date="2023" name="Mol. Biol. Evol.">
        <title>Third-Generation Sequencing Reveals the Adaptive Role of the Epigenome in Three Deep-Sea Polychaetes.</title>
        <authorList>
            <person name="Perez M."/>
            <person name="Aroh O."/>
            <person name="Sun Y."/>
            <person name="Lan Y."/>
            <person name="Juniper S.K."/>
            <person name="Young C.R."/>
            <person name="Angers B."/>
            <person name="Qian P.Y."/>
        </authorList>
    </citation>
    <scope>NUCLEOTIDE SEQUENCE</scope>
    <source>
        <strain evidence="2">P08H-3</strain>
    </source>
</reference>
<proteinExistence type="predicted"/>
<gene>
    <name evidence="2" type="ORF">LSH36_191g03069</name>
</gene>
<keyword evidence="3" id="KW-1185">Reference proteome</keyword>
<evidence type="ECO:0000313" key="2">
    <source>
        <dbReference type="EMBL" id="KAK2157455.1"/>
    </source>
</evidence>
<feature type="compositionally biased region" description="Polar residues" evidence="1">
    <location>
        <begin position="1490"/>
        <end position="1500"/>
    </location>
</feature>
<dbReference type="InterPro" id="IPR000048">
    <property type="entry name" value="IQ_motif_EF-hand-BS"/>
</dbReference>
<organism evidence="2 3">
    <name type="scientific">Paralvinella palmiformis</name>
    <dbReference type="NCBI Taxonomy" id="53620"/>
    <lineage>
        <taxon>Eukaryota</taxon>
        <taxon>Metazoa</taxon>
        <taxon>Spiralia</taxon>
        <taxon>Lophotrochozoa</taxon>
        <taxon>Annelida</taxon>
        <taxon>Polychaeta</taxon>
        <taxon>Sedentaria</taxon>
        <taxon>Canalipalpata</taxon>
        <taxon>Terebellida</taxon>
        <taxon>Terebelliformia</taxon>
        <taxon>Alvinellidae</taxon>
        <taxon>Paralvinella</taxon>
    </lineage>
</organism>
<dbReference type="PANTHER" id="PTHR35978">
    <property type="entry name" value="IQ DOMAIN-CONTAINING PROTEIN M"/>
    <property type="match status" value="1"/>
</dbReference>
<dbReference type="EMBL" id="JAODUP010000191">
    <property type="protein sequence ID" value="KAK2157455.1"/>
    <property type="molecule type" value="Genomic_DNA"/>
</dbReference>
<feature type="region of interest" description="Disordered" evidence="1">
    <location>
        <begin position="1474"/>
        <end position="1557"/>
    </location>
</feature>
<feature type="region of interest" description="Disordered" evidence="1">
    <location>
        <begin position="582"/>
        <end position="623"/>
    </location>
</feature>
<comment type="caution">
    <text evidence="2">The sequence shown here is derived from an EMBL/GenBank/DDBJ whole genome shotgun (WGS) entry which is preliminary data.</text>
</comment>
<feature type="compositionally biased region" description="Polar residues" evidence="1">
    <location>
        <begin position="833"/>
        <end position="842"/>
    </location>
</feature>
<name>A0AAD9JSL4_9ANNE</name>
<feature type="compositionally biased region" description="Basic and acidic residues" evidence="1">
    <location>
        <begin position="194"/>
        <end position="205"/>
    </location>
</feature>
<feature type="compositionally biased region" description="Polar residues" evidence="1">
    <location>
        <begin position="814"/>
        <end position="824"/>
    </location>
</feature>
<feature type="compositionally biased region" description="Basic and acidic residues" evidence="1">
    <location>
        <begin position="157"/>
        <end position="178"/>
    </location>
</feature>
<dbReference type="Proteomes" id="UP001208570">
    <property type="component" value="Unassembled WGS sequence"/>
</dbReference>